<evidence type="ECO:0000313" key="2">
    <source>
        <dbReference type="EMBL" id="ORC83436.1"/>
    </source>
</evidence>
<dbReference type="GeneID" id="39990968"/>
<sequence length="251" mass="26354">PALAVDQRGSAVADKENVESHVSPASLQARDPSGLPREGVEEVDLHPPAAPALHGREENQPPNSNINNSDGLQPQQPTLSASKGPTTETPKPEMENMPTSEISNQDISKPTDTVEDTPSIKEVNHNNTTESNEHVQETITESPSHNGNDEGTNTTVDTTHSPNSPATDNEKNETIVNTHNNTTNSTTTSIPENVNAAVAPATLTELNNTQVGQVMNQAATIVIAGADSSISASYQISLLLIVSALVALASP</sequence>
<evidence type="ECO:0000313" key="3">
    <source>
        <dbReference type="Proteomes" id="UP000192257"/>
    </source>
</evidence>
<feature type="compositionally biased region" description="Polar residues" evidence="1">
    <location>
        <begin position="60"/>
        <end position="89"/>
    </location>
</feature>
<dbReference type="AlphaFoldDB" id="A0A1X0NFE0"/>
<protein>
    <submittedName>
        <fullName evidence="2">Uncharacterized protein</fullName>
    </submittedName>
</protein>
<feature type="non-terminal residue" evidence="2">
    <location>
        <position position="1"/>
    </location>
</feature>
<feature type="region of interest" description="Disordered" evidence="1">
    <location>
        <begin position="1"/>
        <end position="171"/>
    </location>
</feature>
<dbReference type="Proteomes" id="UP000192257">
    <property type="component" value="Unassembled WGS sequence"/>
</dbReference>
<name>A0A1X0NFE0_9TRYP</name>
<keyword evidence="3" id="KW-1185">Reference proteome</keyword>
<feature type="compositionally biased region" description="Polar residues" evidence="1">
    <location>
        <begin position="137"/>
        <end position="167"/>
    </location>
</feature>
<gene>
    <name evidence="2" type="ORF">TM35_000701000</name>
</gene>
<reference evidence="2 3" key="1">
    <citation type="submission" date="2017-03" db="EMBL/GenBank/DDBJ databases">
        <title>An alternative strategy for trypanosome survival in the mammalian bloodstream revealed through genome and transcriptome analysis of the ubiquitous bovine parasite Trypanosoma (Megatrypanum) theileri.</title>
        <authorList>
            <person name="Kelly S."/>
            <person name="Ivens A."/>
            <person name="Mott A."/>
            <person name="O'Neill E."/>
            <person name="Emms D."/>
            <person name="Macleod O."/>
            <person name="Voorheis P."/>
            <person name="Matthews J."/>
            <person name="Matthews K."/>
            <person name="Carrington M."/>
        </authorList>
    </citation>
    <scope>NUCLEOTIDE SEQUENCE [LARGE SCALE GENOMIC DNA]</scope>
    <source>
        <strain evidence="2">Edinburgh</strain>
    </source>
</reference>
<dbReference type="EMBL" id="NBCO01000070">
    <property type="protein sequence ID" value="ORC83436.1"/>
    <property type="molecule type" value="Genomic_DNA"/>
</dbReference>
<evidence type="ECO:0000256" key="1">
    <source>
        <dbReference type="SAM" id="MobiDB-lite"/>
    </source>
</evidence>
<organism evidence="2 3">
    <name type="scientific">Trypanosoma theileri</name>
    <dbReference type="NCBI Taxonomy" id="67003"/>
    <lineage>
        <taxon>Eukaryota</taxon>
        <taxon>Discoba</taxon>
        <taxon>Euglenozoa</taxon>
        <taxon>Kinetoplastea</taxon>
        <taxon>Metakinetoplastina</taxon>
        <taxon>Trypanosomatida</taxon>
        <taxon>Trypanosomatidae</taxon>
        <taxon>Trypanosoma</taxon>
    </lineage>
</organism>
<feature type="compositionally biased region" description="Polar residues" evidence="1">
    <location>
        <begin position="97"/>
        <end position="111"/>
    </location>
</feature>
<proteinExistence type="predicted"/>
<comment type="caution">
    <text evidence="2">The sequence shown here is derived from an EMBL/GenBank/DDBJ whole genome shotgun (WGS) entry which is preliminary data.</text>
</comment>
<accession>A0A1X0NFE0</accession>
<dbReference type="RefSeq" id="XP_028877502.1">
    <property type="nucleotide sequence ID" value="XM_029031188.1"/>
</dbReference>
<dbReference type="VEuPathDB" id="TriTrypDB:TM35_000701000"/>